<dbReference type="SUPFAM" id="SSF55961">
    <property type="entry name" value="Bet v1-like"/>
    <property type="match status" value="1"/>
</dbReference>
<evidence type="ECO:0000313" key="2">
    <source>
        <dbReference type="EMBL" id="KAJ7319201.1"/>
    </source>
</evidence>
<feature type="domain" description="START" evidence="1">
    <location>
        <begin position="28"/>
        <end position="204"/>
    </location>
</feature>
<dbReference type="Gene3D" id="3.30.530.20">
    <property type="match status" value="1"/>
</dbReference>
<evidence type="ECO:0000259" key="1">
    <source>
        <dbReference type="PROSITE" id="PS50848"/>
    </source>
</evidence>
<comment type="caution">
    <text evidence="2">The sequence shown here is derived from an EMBL/GenBank/DDBJ whole genome shotgun (WGS) entry which is preliminary data.</text>
</comment>
<protein>
    <recommendedName>
        <fullName evidence="1">START domain-containing protein</fullName>
    </recommendedName>
</protein>
<dbReference type="AlphaFoldDB" id="A0A9W9Y7H8"/>
<dbReference type="InterPro" id="IPR002913">
    <property type="entry name" value="START_lipid-bd_dom"/>
</dbReference>
<dbReference type="Proteomes" id="UP001163046">
    <property type="component" value="Unassembled WGS sequence"/>
</dbReference>
<name>A0A9W9Y7H8_9CNID</name>
<sequence>MQSKEDFVAFLSYDKEIERAKWFKNDLEKGGWKQAHKSPGKIYWSKTFPDDEVPITVLSQVDMPLSAEMYMEILRPEHQEKRDKWDQVFMDHEIVETYPDDQGVVKYMRLPLSFPLRDRSFILYFPPIKEIDWFGKRAFIEILKNAWHPSKPEGADGLVRATNGGNFNVIIPDETNPDAACTLFSLSKNNYNGCMPNKNIEWILGRKVFCFF</sequence>
<proteinExistence type="predicted"/>
<dbReference type="Pfam" id="PF01852">
    <property type="entry name" value="START"/>
    <property type="match status" value="1"/>
</dbReference>
<evidence type="ECO:0000313" key="3">
    <source>
        <dbReference type="Proteomes" id="UP001163046"/>
    </source>
</evidence>
<gene>
    <name evidence="2" type="ORF">OS493_036364</name>
</gene>
<accession>A0A9W9Y7H8</accession>
<dbReference type="InterPro" id="IPR023393">
    <property type="entry name" value="START-like_dom_sf"/>
</dbReference>
<organism evidence="2 3">
    <name type="scientific">Desmophyllum pertusum</name>
    <dbReference type="NCBI Taxonomy" id="174260"/>
    <lineage>
        <taxon>Eukaryota</taxon>
        <taxon>Metazoa</taxon>
        <taxon>Cnidaria</taxon>
        <taxon>Anthozoa</taxon>
        <taxon>Hexacorallia</taxon>
        <taxon>Scleractinia</taxon>
        <taxon>Caryophylliina</taxon>
        <taxon>Caryophylliidae</taxon>
        <taxon>Desmophyllum</taxon>
    </lineage>
</organism>
<reference evidence="2" key="1">
    <citation type="submission" date="2023-01" db="EMBL/GenBank/DDBJ databases">
        <title>Genome assembly of the deep-sea coral Lophelia pertusa.</title>
        <authorList>
            <person name="Herrera S."/>
            <person name="Cordes E."/>
        </authorList>
    </citation>
    <scope>NUCLEOTIDE SEQUENCE</scope>
    <source>
        <strain evidence="2">USNM1676648</strain>
        <tissue evidence="2">Polyp</tissue>
    </source>
</reference>
<dbReference type="GO" id="GO:0008289">
    <property type="term" value="F:lipid binding"/>
    <property type="evidence" value="ECO:0007669"/>
    <property type="project" value="InterPro"/>
</dbReference>
<dbReference type="OrthoDB" id="5947574at2759"/>
<dbReference type="EMBL" id="MU827837">
    <property type="protein sequence ID" value="KAJ7319201.1"/>
    <property type="molecule type" value="Genomic_DNA"/>
</dbReference>
<dbReference type="PROSITE" id="PS50848">
    <property type="entry name" value="START"/>
    <property type="match status" value="1"/>
</dbReference>
<keyword evidence="3" id="KW-1185">Reference proteome</keyword>